<name>A0A352IQG4_9GAMM</name>
<organism evidence="1 2">
    <name type="scientific">Marinobacter adhaerens</name>
    <dbReference type="NCBI Taxonomy" id="1033846"/>
    <lineage>
        <taxon>Bacteria</taxon>
        <taxon>Pseudomonadati</taxon>
        <taxon>Pseudomonadota</taxon>
        <taxon>Gammaproteobacteria</taxon>
        <taxon>Pseudomonadales</taxon>
        <taxon>Marinobacteraceae</taxon>
        <taxon>Marinobacter</taxon>
    </lineage>
</organism>
<dbReference type="Proteomes" id="UP000263489">
    <property type="component" value="Unassembled WGS sequence"/>
</dbReference>
<reference evidence="1 2" key="1">
    <citation type="journal article" date="2018" name="Nat. Biotechnol.">
        <title>A standardized bacterial taxonomy based on genome phylogeny substantially revises the tree of life.</title>
        <authorList>
            <person name="Parks D.H."/>
            <person name="Chuvochina M."/>
            <person name="Waite D.W."/>
            <person name="Rinke C."/>
            <person name="Skarshewski A."/>
            <person name="Chaumeil P.A."/>
            <person name="Hugenholtz P."/>
        </authorList>
    </citation>
    <scope>NUCLEOTIDE SEQUENCE [LARGE SCALE GENOMIC DNA]</scope>
    <source>
        <strain evidence="1">UBA9380</strain>
    </source>
</reference>
<dbReference type="EMBL" id="DNNA01000078">
    <property type="protein sequence ID" value="HBC33697.1"/>
    <property type="molecule type" value="Genomic_DNA"/>
</dbReference>
<protein>
    <recommendedName>
        <fullName evidence="3">Lipoprotein</fullName>
    </recommendedName>
</protein>
<dbReference type="PROSITE" id="PS51257">
    <property type="entry name" value="PROKAR_LIPOPROTEIN"/>
    <property type="match status" value="1"/>
</dbReference>
<evidence type="ECO:0000313" key="2">
    <source>
        <dbReference type="Proteomes" id="UP000263489"/>
    </source>
</evidence>
<proteinExistence type="predicted"/>
<evidence type="ECO:0008006" key="3">
    <source>
        <dbReference type="Google" id="ProtNLM"/>
    </source>
</evidence>
<comment type="caution">
    <text evidence="1">The sequence shown here is derived from an EMBL/GenBank/DDBJ whole genome shotgun (WGS) entry which is preliminary data.</text>
</comment>
<dbReference type="AlphaFoldDB" id="A0A352IQG4"/>
<gene>
    <name evidence="1" type="ORF">DC045_05095</name>
</gene>
<evidence type="ECO:0000313" key="1">
    <source>
        <dbReference type="EMBL" id="HBC33697.1"/>
    </source>
</evidence>
<accession>A0A352IQG4</accession>
<sequence length="74" mass="8463">MKTALSLITLLAVTTGCSHRAVYENVQINQRNDCANEPPSTYFECLDRANKSFEEYQRERKDLLENPESDGKLP</sequence>